<comment type="caution">
    <text evidence="5">The sequence shown here is derived from an EMBL/GenBank/DDBJ whole genome shotgun (WGS) entry which is preliminary data.</text>
</comment>
<gene>
    <name evidence="5" type="ORF">F4556_005512</name>
</gene>
<proteinExistence type="predicted"/>
<evidence type="ECO:0000256" key="1">
    <source>
        <dbReference type="ARBA" id="ARBA00022603"/>
    </source>
</evidence>
<dbReference type="RefSeq" id="WP_184920717.1">
    <property type="nucleotide sequence ID" value="NZ_JACHJR010000001.1"/>
</dbReference>
<feature type="domain" description="Methyltransferase type 11" evidence="4">
    <location>
        <begin position="71"/>
        <end position="180"/>
    </location>
</feature>
<organism evidence="5 6">
    <name type="scientific">Kitasatospora gansuensis</name>
    <dbReference type="NCBI Taxonomy" id="258050"/>
    <lineage>
        <taxon>Bacteria</taxon>
        <taxon>Bacillati</taxon>
        <taxon>Actinomycetota</taxon>
        <taxon>Actinomycetes</taxon>
        <taxon>Kitasatosporales</taxon>
        <taxon>Streptomycetaceae</taxon>
        <taxon>Kitasatospora</taxon>
    </lineage>
</organism>
<name>A0A7W7WJL7_9ACTN</name>
<accession>A0A7W7WJL7</accession>
<dbReference type="EMBL" id="JACHJR010000001">
    <property type="protein sequence ID" value="MBB4949977.1"/>
    <property type="molecule type" value="Genomic_DNA"/>
</dbReference>
<dbReference type="PANTHER" id="PTHR43464">
    <property type="entry name" value="METHYLTRANSFERASE"/>
    <property type="match status" value="1"/>
</dbReference>
<evidence type="ECO:0000313" key="5">
    <source>
        <dbReference type="EMBL" id="MBB4949977.1"/>
    </source>
</evidence>
<dbReference type="Pfam" id="PF08241">
    <property type="entry name" value="Methyltransf_11"/>
    <property type="match status" value="1"/>
</dbReference>
<keyword evidence="1 5" id="KW-0489">Methyltransferase</keyword>
<evidence type="ECO:0000256" key="3">
    <source>
        <dbReference type="ARBA" id="ARBA00022691"/>
    </source>
</evidence>
<sequence>MTVGAAEREVADLLPVGAAPAECERVLREVPLWFHTFALNRAAGIYTPGVARDHRYRLPYLPADFGGLRVLDVGTCDGFYAFLAEHRGAARVLAVDNEQFEQLARERFEVELTGGAAFRAVHGLLGSKVEYRQADALDLAGERERFDFVYCCGMLHRVENPLGVLRVLGGLLAPGGRLLVETYGMPGATSEAADVRVLAPGEATQGDDVHLWGFSPAGLGRLAGWAGLRESGDTAQLTVDGHPRLIATLLGDAA</sequence>
<dbReference type="Proteomes" id="UP000573327">
    <property type="component" value="Unassembled WGS sequence"/>
</dbReference>
<dbReference type="PANTHER" id="PTHR43464:SF19">
    <property type="entry name" value="UBIQUINONE BIOSYNTHESIS O-METHYLTRANSFERASE, MITOCHONDRIAL"/>
    <property type="match status" value="1"/>
</dbReference>
<dbReference type="CDD" id="cd02440">
    <property type="entry name" value="AdoMet_MTases"/>
    <property type="match status" value="1"/>
</dbReference>
<dbReference type="GO" id="GO:0032259">
    <property type="term" value="P:methylation"/>
    <property type="evidence" value="ECO:0007669"/>
    <property type="project" value="UniProtKB-KW"/>
</dbReference>
<dbReference type="SUPFAM" id="SSF53335">
    <property type="entry name" value="S-adenosyl-L-methionine-dependent methyltransferases"/>
    <property type="match status" value="1"/>
</dbReference>
<evidence type="ECO:0000256" key="2">
    <source>
        <dbReference type="ARBA" id="ARBA00022679"/>
    </source>
</evidence>
<keyword evidence="2 5" id="KW-0808">Transferase</keyword>
<dbReference type="InterPro" id="IPR029063">
    <property type="entry name" value="SAM-dependent_MTases_sf"/>
</dbReference>
<reference evidence="5 6" key="1">
    <citation type="submission" date="2020-08" db="EMBL/GenBank/DDBJ databases">
        <title>Sequencing the genomes of 1000 actinobacteria strains.</title>
        <authorList>
            <person name="Klenk H.-P."/>
        </authorList>
    </citation>
    <scope>NUCLEOTIDE SEQUENCE [LARGE SCALE GENOMIC DNA]</scope>
    <source>
        <strain evidence="5 6">DSM 44786</strain>
    </source>
</reference>
<dbReference type="AlphaFoldDB" id="A0A7W7WJL7"/>
<evidence type="ECO:0000313" key="6">
    <source>
        <dbReference type="Proteomes" id="UP000573327"/>
    </source>
</evidence>
<keyword evidence="3" id="KW-0949">S-adenosyl-L-methionine</keyword>
<protein>
    <submittedName>
        <fullName evidence="5">tRNA (Mo5U34)-methyltransferase</fullName>
        <ecNumber evidence="5">2.1.1.-</ecNumber>
    </submittedName>
</protein>
<evidence type="ECO:0000259" key="4">
    <source>
        <dbReference type="Pfam" id="PF08241"/>
    </source>
</evidence>
<dbReference type="InterPro" id="IPR013216">
    <property type="entry name" value="Methyltransf_11"/>
</dbReference>
<dbReference type="GO" id="GO:0008757">
    <property type="term" value="F:S-adenosylmethionine-dependent methyltransferase activity"/>
    <property type="evidence" value="ECO:0007669"/>
    <property type="project" value="InterPro"/>
</dbReference>
<dbReference type="EC" id="2.1.1.-" evidence="5"/>
<dbReference type="Gene3D" id="3.40.50.150">
    <property type="entry name" value="Vaccinia Virus protein VP39"/>
    <property type="match status" value="1"/>
</dbReference>
<keyword evidence="6" id="KW-1185">Reference proteome</keyword>